<reference evidence="1" key="1">
    <citation type="journal article" date="2020" name="Fungal Divers.">
        <title>Resolving the Mortierellaceae phylogeny through synthesis of multi-gene phylogenetics and phylogenomics.</title>
        <authorList>
            <person name="Vandepol N."/>
            <person name="Liber J."/>
            <person name="Desiro A."/>
            <person name="Na H."/>
            <person name="Kennedy M."/>
            <person name="Barry K."/>
            <person name="Grigoriev I.V."/>
            <person name="Miller A.N."/>
            <person name="O'Donnell K."/>
            <person name="Stajich J.E."/>
            <person name="Bonito G."/>
        </authorList>
    </citation>
    <scope>NUCLEOTIDE SEQUENCE</scope>
    <source>
        <strain evidence="1">NVP1</strain>
    </source>
</reference>
<dbReference type="AlphaFoldDB" id="A0A9P5SBI0"/>
<evidence type="ECO:0000313" key="2">
    <source>
        <dbReference type="Proteomes" id="UP000696485"/>
    </source>
</evidence>
<dbReference type="Proteomes" id="UP000696485">
    <property type="component" value="Unassembled WGS sequence"/>
</dbReference>
<accession>A0A9P5SBI0</accession>
<gene>
    <name evidence="1" type="ORF">BG006_002441</name>
</gene>
<organism evidence="1 2">
    <name type="scientific">Podila minutissima</name>
    <dbReference type="NCBI Taxonomy" id="64525"/>
    <lineage>
        <taxon>Eukaryota</taxon>
        <taxon>Fungi</taxon>
        <taxon>Fungi incertae sedis</taxon>
        <taxon>Mucoromycota</taxon>
        <taxon>Mortierellomycotina</taxon>
        <taxon>Mortierellomycetes</taxon>
        <taxon>Mortierellales</taxon>
        <taxon>Mortierellaceae</taxon>
        <taxon>Podila</taxon>
    </lineage>
</organism>
<dbReference type="EMBL" id="JAAAUY010001570">
    <property type="protein sequence ID" value="KAF9322325.1"/>
    <property type="molecule type" value="Genomic_DNA"/>
</dbReference>
<evidence type="ECO:0000313" key="1">
    <source>
        <dbReference type="EMBL" id="KAF9322325.1"/>
    </source>
</evidence>
<name>A0A9P5SBI0_9FUNG</name>
<sequence length="182" mass="19408">MRESRLLGDPFKSPVIVPGVAAWINLSNSSLGESLLRDKNKAATPATWAEEVKVPEMILVEEGEPIHDDVMSTPGAKISTHEPYDVNEAVLLFLSDAATANTLAALAGDWSRAYSDVVFPAATMAGMFITNSFSGRSTDGSGPATAKRHVDDGLARVRVLGHLVDTSDHTRGGHWSPERTGP</sequence>
<protein>
    <submittedName>
        <fullName evidence="1">Uncharacterized protein</fullName>
    </submittedName>
</protein>
<comment type="caution">
    <text evidence="1">The sequence shown here is derived from an EMBL/GenBank/DDBJ whole genome shotgun (WGS) entry which is preliminary data.</text>
</comment>
<proteinExistence type="predicted"/>
<keyword evidence="2" id="KW-1185">Reference proteome</keyword>